<dbReference type="Gene3D" id="3.30.65.10">
    <property type="entry name" value="Bacterial Topoisomerase I, domain 1"/>
    <property type="match status" value="1"/>
</dbReference>
<feature type="transmembrane region" description="Helical" evidence="1">
    <location>
        <begin position="6"/>
        <end position="22"/>
    </location>
</feature>
<keyword evidence="1" id="KW-0812">Transmembrane</keyword>
<comment type="caution">
    <text evidence="3">The sequence shown here is derived from an EMBL/GenBank/DDBJ whole genome shotgun (WGS) entry which is preliminary data.</text>
</comment>
<evidence type="ECO:0000256" key="1">
    <source>
        <dbReference type="SAM" id="Phobius"/>
    </source>
</evidence>
<organism evidence="3 4">
    <name type="scientific">Fodinibius salsisoli</name>
    <dbReference type="NCBI Taxonomy" id="2820877"/>
    <lineage>
        <taxon>Bacteria</taxon>
        <taxon>Pseudomonadati</taxon>
        <taxon>Balneolota</taxon>
        <taxon>Balneolia</taxon>
        <taxon>Balneolales</taxon>
        <taxon>Balneolaceae</taxon>
        <taxon>Fodinibius</taxon>
    </lineage>
</organism>
<dbReference type="Proteomes" id="UP001207918">
    <property type="component" value="Unassembled WGS sequence"/>
</dbReference>
<name>A0ABT3PT00_9BACT</name>
<dbReference type="InterPro" id="IPR013498">
    <property type="entry name" value="Topo_IA_Znf"/>
</dbReference>
<dbReference type="EMBL" id="JAGGJA010000019">
    <property type="protein sequence ID" value="MCW9708971.1"/>
    <property type="molecule type" value="Genomic_DNA"/>
</dbReference>
<dbReference type="PROSITE" id="PS50965">
    <property type="entry name" value="NERD"/>
    <property type="match status" value="1"/>
</dbReference>
<protein>
    <submittedName>
        <fullName evidence="3">NERD domain-containing protein</fullName>
    </submittedName>
</protein>
<dbReference type="Pfam" id="PF01396">
    <property type="entry name" value="Zn_ribbon_Top1"/>
    <property type="match status" value="1"/>
</dbReference>
<dbReference type="Pfam" id="PF08378">
    <property type="entry name" value="NERD"/>
    <property type="match status" value="1"/>
</dbReference>
<sequence>MDDSATALLIILVIIGFVWLIPQMREKILILFRGWIGEKKTTFYLWLSLNSKDYRKFHDVIIPSENGTTQIDHLLVSPYGLFIVETKNKKGWIFGSKGQKNWTQSLYGNNYSFQNPTRQTFRQKKIVSEFLGVNESNVHTIIYFVGNCKFKTELPDNVIRSRLGKYIKQFKDRVIPPKEVDRVVGEIEYYVSESSLTTRDHVQSLHERHNSTTACPKCGSNLVERTAKKGPNAGTKFLGCENYPKCRFTKDI</sequence>
<keyword evidence="1" id="KW-0472">Membrane</keyword>
<proteinExistence type="predicted"/>
<dbReference type="InterPro" id="IPR011528">
    <property type="entry name" value="NERD"/>
</dbReference>
<reference evidence="3 4" key="1">
    <citation type="submission" date="2021-03" db="EMBL/GenBank/DDBJ databases">
        <title>Aliifodinibius sp. nov., a new bacterium isolated from saline soil.</title>
        <authorList>
            <person name="Galisteo C."/>
            <person name="De La Haba R."/>
            <person name="Sanchez-Porro C."/>
            <person name="Ventosa A."/>
        </authorList>
    </citation>
    <scope>NUCLEOTIDE SEQUENCE [LARGE SCALE GENOMIC DNA]</scope>
    <source>
        <strain evidence="3 4">1BSP15-2V2</strain>
    </source>
</reference>
<dbReference type="RefSeq" id="WP_265767789.1">
    <property type="nucleotide sequence ID" value="NZ_JAGGJA010000019.1"/>
</dbReference>
<accession>A0ABT3PT00</accession>
<dbReference type="SUPFAM" id="SSF57783">
    <property type="entry name" value="Zinc beta-ribbon"/>
    <property type="match status" value="1"/>
</dbReference>
<keyword evidence="1" id="KW-1133">Transmembrane helix</keyword>
<evidence type="ECO:0000313" key="4">
    <source>
        <dbReference type="Proteomes" id="UP001207918"/>
    </source>
</evidence>
<evidence type="ECO:0000313" key="3">
    <source>
        <dbReference type="EMBL" id="MCW9708971.1"/>
    </source>
</evidence>
<gene>
    <name evidence="3" type="ORF">J6I44_19080</name>
</gene>
<keyword evidence="4" id="KW-1185">Reference proteome</keyword>
<feature type="domain" description="NERD" evidence="2">
    <location>
        <begin position="33"/>
        <end position="150"/>
    </location>
</feature>
<evidence type="ECO:0000259" key="2">
    <source>
        <dbReference type="PROSITE" id="PS50965"/>
    </source>
</evidence>